<protein>
    <submittedName>
        <fullName evidence="2">Uncharacterized protein</fullName>
    </submittedName>
</protein>
<dbReference type="AlphaFoldDB" id="A0A507QG27"/>
<sequence length="119" mass="13144">MDSLKIGPNSKLGAANSDGDRVEESGFLFGDTATERHADAVKALFSVLPSEEEMGDIFNIRSSWWPSWRNSFGLAWGEKEDTTLEAFATRALRVGHPALLGSLAQIDFLRVQLELLKPH</sequence>
<gene>
    <name evidence="2" type="ORF">MPDQ_005656</name>
</gene>
<evidence type="ECO:0000313" key="3">
    <source>
        <dbReference type="Proteomes" id="UP000319663"/>
    </source>
</evidence>
<dbReference type="EMBL" id="VIFY01000409">
    <property type="protein sequence ID" value="TQB67468.1"/>
    <property type="molecule type" value="Genomic_DNA"/>
</dbReference>
<proteinExistence type="predicted"/>
<evidence type="ECO:0000256" key="1">
    <source>
        <dbReference type="SAM" id="MobiDB-lite"/>
    </source>
</evidence>
<evidence type="ECO:0000313" key="2">
    <source>
        <dbReference type="EMBL" id="TQB67468.1"/>
    </source>
</evidence>
<keyword evidence="3" id="KW-1185">Reference proteome</keyword>
<name>A0A507QG27_MONPU</name>
<dbReference type="Proteomes" id="UP000319663">
    <property type="component" value="Unassembled WGS sequence"/>
</dbReference>
<dbReference type="STRING" id="5098.A0A507QG27"/>
<comment type="caution">
    <text evidence="2">The sequence shown here is derived from an EMBL/GenBank/DDBJ whole genome shotgun (WGS) entry which is preliminary data.</text>
</comment>
<reference evidence="2 3" key="1">
    <citation type="submission" date="2019-06" db="EMBL/GenBank/DDBJ databases">
        <title>Wine fermentation using esterase from Monascus purpureus.</title>
        <authorList>
            <person name="Geng C."/>
            <person name="Zhang Y."/>
        </authorList>
    </citation>
    <scope>NUCLEOTIDE SEQUENCE [LARGE SCALE GENOMIC DNA]</scope>
    <source>
        <strain evidence="2">HQ1</strain>
    </source>
</reference>
<feature type="region of interest" description="Disordered" evidence="1">
    <location>
        <begin position="1"/>
        <end position="23"/>
    </location>
</feature>
<organism evidence="2 3">
    <name type="scientific">Monascus purpureus</name>
    <name type="common">Red mold</name>
    <name type="synonym">Monascus anka</name>
    <dbReference type="NCBI Taxonomy" id="5098"/>
    <lineage>
        <taxon>Eukaryota</taxon>
        <taxon>Fungi</taxon>
        <taxon>Dikarya</taxon>
        <taxon>Ascomycota</taxon>
        <taxon>Pezizomycotina</taxon>
        <taxon>Eurotiomycetes</taxon>
        <taxon>Eurotiomycetidae</taxon>
        <taxon>Eurotiales</taxon>
        <taxon>Aspergillaceae</taxon>
        <taxon>Monascus</taxon>
    </lineage>
</organism>
<accession>A0A507QG27</accession>